<feature type="binding site" evidence="11">
    <location>
        <position position="269"/>
    </location>
    <ligand>
        <name>Ca(2+)</name>
        <dbReference type="ChEBI" id="CHEBI:29108"/>
        <label>2</label>
    </ligand>
</feature>
<keyword evidence="5 13" id="KW-0349">Heme</keyword>
<dbReference type="PANTHER" id="PTHR31388">
    <property type="entry name" value="PEROXIDASE 72-RELATED"/>
    <property type="match status" value="1"/>
</dbReference>
<dbReference type="EMBL" id="ASHM01027267">
    <property type="protein sequence ID" value="PNX74268.1"/>
    <property type="molecule type" value="Genomic_DNA"/>
</dbReference>
<evidence type="ECO:0000256" key="6">
    <source>
        <dbReference type="ARBA" id="ARBA00022723"/>
    </source>
</evidence>
<dbReference type="PANTHER" id="PTHR31388:SF9">
    <property type="entry name" value="PEROXIDASE 11"/>
    <property type="match status" value="1"/>
</dbReference>
<dbReference type="AlphaFoldDB" id="A0A2K3L6V3"/>
<protein>
    <recommendedName>
        <fullName evidence="3 13">Peroxidase</fullName>
        <ecNumber evidence="3 13">1.11.1.7</ecNumber>
    </recommendedName>
</protein>
<comment type="catalytic activity">
    <reaction evidence="1 13">
        <text>2 a phenolic donor + H2O2 = 2 a phenolic radical donor + 2 H2O</text>
        <dbReference type="Rhea" id="RHEA:56136"/>
        <dbReference type="ChEBI" id="CHEBI:15377"/>
        <dbReference type="ChEBI" id="CHEBI:16240"/>
        <dbReference type="ChEBI" id="CHEBI:139520"/>
        <dbReference type="ChEBI" id="CHEBI:139521"/>
        <dbReference type="EC" id="1.11.1.7"/>
    </reaction>
</comment>
<proteinExistence type="inferred from homology"/>
<evidence type="ECO:0000256" key="1">
    <source>
        <dbReference type="ARBA" id="ARBA00000189"/>
    </source>
</evidence>
<dbReference type="GO" id="GO:0042744">
    <property type="term" value="P:hydrogen peroxide catabolic process"/>
    <property type="evidence" value="ECO:0007669"/>
    <property type="project" value="UniProtKB-KW"/>
</dbReference>
<reference evidence="15 16" key="2">
    <citation type="journal article" date="2017" name="Front. Plant Sci.">
        <title>Gene Classification and Mining of Molecular Markers Useful in Red Clover (Trifolium pratense) Breeding.</title>
        <authorList>
            <person name="Istvanek J."/>
            <person name="Dluhosova J."/>
            <person name="Dluhos P."/>
            <person name="Patkova L."/>
            <person name="Nedelnik J."/>
            <person name="Repkova J."/>
        </authorList>
    </citation>
    <scope>NUCLEOTIDE SEQUENCE [LARGE SCALE GENOMIC DNA]</scope>
    <source>
        <strain evidence="16">cv. Tatra</strain>
        <tissue evidence="15">Young leaves</tissue>
    </source>
</reference>
<dbReference type="GO" id="GO:0005576">
    <property type="term" value="C:extracellular region"/>
    <property type="evidence" value="ECO:0007669"/>
    <property type="project" value="UniProtKB-SubCell"/>
</dbReference>
<dbReference type="FunFam" id="1.10.420.10:FF:000001">
    <property type="entry name" value="Peroxidase"/>
    <property type="match status" value="1"/>
</dbReference>
<evidence type="ECO:0000256" key="12">
    <source>
        <dbReference type="PIRSR" id="PIRSR600823-5"/>
    </source>
</evidence>
<feature type="binding site" evidence="11">
    <location>
        <position position="264"/>
    </location>
    <ligand>
        <name>Ca(2+)</name>
        <dbReference type="ChEBI" id="CHEBI:29108"/>
        <label>2</label>
    </ligand>
</feature>
<dbReference type="CDD" id="cd00693">
    <property type="entry name" value="secretory_peroxidase"/>
    <property type="match status" value="1"/>
</dbReference>
<feature type="binding site" evidence="11">
    <location>
        <position position="261"/>
    </location>
    <ligand>
        <name>Ca(2+)</name>
        <dbReference type="ChEBI" id="CHEBI:29108"/>
        <label>2</label>
    </ligand>
</feature>
<evidence type="ECO:0000256" key="4">
    <source>
        <dbReference type="ARBA" id="ARBA00022559"/>
    </source>
</evidence>
<feature type="non-terminal residue" evidence="15">
    <location>
        <position position="1"/>
    </location>
</feature>
<dbReference type="Proteomes" id="UP000236291">
    <property type="component" value="Unassembled WGS sequence"/>
</dbReference>
<comment type="caution">
    <text evidence="15">The sequence shown here is derived from an EMBL/GenBank/DDBJ whole genome shotgun (WGS) entry which is preliminary data.</text>
</comment>
<evidence type="ECO:0000256" key="5">
    <source>
        <dbReference type="ARBA" id="ARBA00022617"/>
    </source>
</evidence>
<keyword evidence="11 13" id="KW-0106">Calcium</keyword>
<dbReference type="STRING" id="57577.A0A2K3L6V3"/>
<dbReference type="GO" id="GO:0140825">
    <property type="term" value="F:lactoperoxidase activity"/>
    <property type="evidence" value="ECO:0007669"/>
    <property type="project" value="UniProtKB-EC"/>
</dbReference>
<dbReference type="SUPFAM" id="SSF48113">
    <property type="entry name" value="Heme-dependent peroxidases"/>
    <property type="match status" value="2"/>
</dbReference>
<feature type="binding site" evidence="10">
    <location>
        <position position="106"/>
    </location>
    <ligand>
        <name>substrate</name>
    </ligand>
</feature>
<keyword evidence="9 12" id="KW-1015">Disulfide bond</keyword>
<feature type="domain" description="Plant heme peroxidase family profile" evidence="14">
    <location>
        <begin position="14"/>
        <end position="345"/>
    </location>
</feature>
<dbReference type="InterPro" id="IPR002016">
    <property type="entry name" value="Haem_peroxidase"/>
</dbReference>
<feature type="binding site" evidence="11">
    <location>
        <position position="209"/>
    </location>
    <ligand>
        <name>Ca(2+)</name>
        <dbReference type="ChEBI" id="CHEBI:29108"/>
        <label>2</label>
    </ligand>
</feature>
<organism evidence="15 16">
    <name type="scientific">Trifolium pratense</name>
    <name type="common">Red clover</name>
    <dbReference type="NCBI Taxonomy" id="57577"/>
    <lineage>
        <taxon>Eukaryota</taxon>
        <taxon>Viridiplantae</taxon>
        <taxon>Streptophyta</taxon>
        <taxon>Embryophyta</taxon>
        <taxon>Tracheophyta</taxon>
        <taxon>Spermatophyta</taxon>
        <taxon>Magnoliopsida</taxon>
        <taxon>eudicotyledons</taxon>
        <taxon>Gunneridae</taxon>
        <taxon>Pentapetalae</taxon>
        <taxon>rosids</taxon>
        <taxon>fabids</taxon>
        <taxon>Fabales</taxon>
        <taxon>Fabaceae</taxon>
        <taxon>Papilionoideae</taxon>
        <taxon>50 kb inversion clade</taxon>
        <taxon>NPAAA clade</taxon>
        <taxon>Hologalegina</taxon>
        <taxon>IRL clade</taxon>
        <taxon>Trifolieae</taxon>
        <taxon>Trifolium</taxon>
    </lineage>
</organism>
<comment type="subcellular location">
    <subcellularLocation>
        <location evidence="13">Secreted</location>
    </subcellularLocation>
</comment>
<feature type="binding site" evidence="11">
    <location>
        <position position="19"/>
    </location>
    <ligand>
        <name>Ca(2+)</name>
        <dbReference type="ChEBI" id="CHEBI:29108"/>
        <label>1</label>
    </ligand>
</feature>
<keyword evidence="13" id="KW-0376">Hydrogen peroxide</keyword>
<feature type="disulfide bond" evidence="12">
    <location>
        <begin position="64"/>
        <end position="341"/>
    </location>
</feature>
<evidence type="ECO:0000313" key="16">
    <source>
        <dbReference type="Proteomes" id="UP000236291"/>
    </source>
</evidence>
<dbReference type="PRINTS" id="PR00458">
    <property type="entry name" value="PEROXIDASE"/>
</dbReference>
<comment type="cofactor">
    <cofactor evidence="11 13">
        <name>Ca(2+)</name>
        <dbReference type="ChEBI" id="CHEBI:29108"/>
    </cofactor>
    <text evidence="11 13">Binds 2 calcium ions per subunit.</text>
</comment>
<dbReference type="InterPro" id="IPR000823">
    <property type="entry name" value="Peroxidase_pln"/>
</dbReference>
<evidence type="ECO:0000256" key="8">
    <source>
        <dbReference type="ARBA" id="ARBA00023004"/>
    </source>
</evidence>
<evidence type="ECO:0000256" key="13">
    <source>
        <dbReference type="RuleBase" id="RU362060"/>
    </source>
</evidence>
<keyword evidence="13" id="KW-0964">Secreted</keyword>
<evidence type="ECO:0000259" key="14">
    <source>
        <dbReference type="PROSITE" id="PS50873"/>
    </source>
</evidence>
<feature type="disulfide bond" evidence="12">
    <location>
        <begin position="215"/>
        <end position="247"/>
    </location>
</feature>
<dbReference type="InterPro" id="IPR033905">
    <property type="entry name" value="Secretory_peroxidase"/>
</dbReference>
<keyword evidence="6 11" id="KW-0479">Metal-binding</keyword>
<sequence>GGIEPETLRGARSKGCDGSILLDDTYTLKGEKKAATNIHSLKGFEVIDKIKNFVESECPGIVSCADILTIAARDAVILVGGPYWDVPVGRKDSVTASFELANTNLPTPDESLVSIIPKFFYQGLSVTDMVALVDKFYNEPLRYVVHCGPTLENLSGLNYGSQCLPEIEVHISVHPIEHSSSHHVVTYEDKDDREFLLSRATSIAVGSHTIGMARCQNFRSRIYGDYESTSVKNPISDNQLNNLKSICPPIGGGDNNITAMDYVTPNLFDNSFYQLLLKGEGVLNSDQEMYSSVFGIQTRELVKKYAADSLAFFQQFSDSMVKMGNITNSESFVTGEVRKNCRFVNT</sequence>
<dbReference type="PROSITE" id="PS50873">
    <property type="entry name" value="PEROXIDASE_4"/>
    <property type="match status" value="1"/>
</dbReference>
<keyword evidence="4 13" id="KW-0575">Peroxidase</keyword>
<evidence type="ECO:0000256" key="11">
    <source>
        <dbReference type="PIRSR" id="PIRSR600823-3"/>
    </source>
</evidence>
<dbReference type="EC" id="1.11.1.7" evidence="3 13"/>
<feature type="binding site" evidence="11">
    <location>
        <position position="31"/>
    </location>
    <ligand>
        <name>Ca(2+)</name>
        <dbReference type="ChEBI" id="CHEBI:29108"/>
        <label>1</label>
    </ligand>
</feature>
<evidence type="ECO:0000256" key="7">
    <source>
        <dbReference type="ARBA" id="ARBA00023002"/>
    </source>
</evidence>
<evidence type="ECO:0000256" key="10">
    <source>
        <dbReference type="PIRSR" id="PIRSR600823-2"/>
    </source>
</evidence>
<name>A0A2K3L6V3_TRIPR</name>
<dbReference type="Gene3D" id="1.10.520.10">
    <property type="match status" value="2"/>
</dbReference>
<evidence type="ECO:0000256" key="3">
    <source>
        <dbReference type="ARBA" id="ARBA00012313"/>
    </source>
</evidence>
<dbReference type="GO" id="GO:0020037">
    <property type="term" value="F:heme binding"/>
    <property type="evidence" value="ECO:0007669"/>
    <property type="project" value="UniProtKB-UniRule"/>
</dbReference>
<accession>A0A2K3L6V3</accession>
<evidence type="ECO:0000256" key="2">
    <source>
        <dbReference type="ARBA" id="ARBA00002322"/>
    </source>
</evidence>
<dbReference type="InterPro" id="IPR010255">
    <property type="entry name" value="Haem_peroxidase_sf"/>
</dbReference>
<evidence type="ECO:0000256" key="9">
    <source>
        <dbReference type="ARBA" id="ARBA00023157"/>
    </source>
</evidence>
<dbReference type="Gene3D" id="1.10.420.10">
    <property type="entry name" value="Peroxidase, domain 2"/>
    <property type="match status" value="2"/>
</dbReference>
<keyword evidence="7 13" id="KW-0560">Oxidoreductase</keyword>
<dbReference type="PRINTS" id="PR00461">
    <property type="entry name" value="PLPEROXIDASE"/>
</dbReference>
<feature type="binding site" description="axial binding residue" evidence="11">
    <location>
        <position position="208"/>
    </location>
    <ligand>
        <name>heme b</name>
        <dbReference type="ChEBI" id="CHEBI:60344"/>
    </ligand>
    <ligandPart>
        <name>Fe</name>
        <dbReference type="ChEBI" id="CHEBI:18248"/>
    </ligandPart>
</feature>
<dbReference type="GO" id="GO:0006979">
    <property type="term" value="P:response to oxidative stress"/>
    <property type="evidence" value="ECO:0007669"/>
    <property type="project" value="UniProtKB-UniRule"/>
</dbReference>
<dbReference type="GO" id="GO:0046872">
    <property type="term" value="F:metal ion binding"/>
    <property type="evidence" value="ECO:0007669"/>
    <property type="project" value="UniProtKB-UniRule"/>
</dbReference>
<comment type="similarity">
    <text evidence="13">Belongs to the peroxidase family. Classical plant (class III) peroxidase subfamily.</text>
</comment>
<feature type="binding site" evidence="11">
    <location>
        <position position="15"/>
    </location>
    <ligand>
        <name>Ca(2+)</name>
        <dbReference type="ChEBI" id="CHEBI:29108"/>
        <label>1</label>
    </ligand>
</feature>
<evidence type="ECO:0000313" key="15">
    <source>
        <dbReference type="EMBL" id="PNX74268.1"/>
    </source>
</evidence>
<comment type="function">
    <text evidence="2">Removal of H(2)O(2), oxidation of toxic reductants, biosynthesis and degradation of lignin, suberization, auxin catabolism, response to environmental stresses such as wounding, pathogen attack and oxidative stress. These functions might be dependent on each isozyme/isoform in each plant tissue.</text>
</comment>
<gene>
    <name evidence="15" type="ORF">L195_g030184</name>
</gene>
<feature type="binding site" evidence="11">
    <location>
        <position position="17"/>
    </location>
    <ligand>
        <name>Ca(2+)</name>
        <dbReference type="ChEBI" id="CHEBI:29108"/>
        <label>1</label>
    </ligand>
</feature>
<keyword evidence="8 11" id="KW-0408">Iron</keyword>
<dbReference type="Pfam" id="PF00141">
    <property type="entry name" value="peroxidase"/>
    <property type="match status" value="2"/>
</dbReference>
<comment type="cofactor">
    <cofactor evidence="11 13">
        <name>heme b</name>
        <dbReference type="ChEBI" id="CHEBI:60344"/>
    </cofactor>
    <text evidence="11 13">Binds 1 heme b (iron(II)-protoporphyrin IX) group per subunit.</text>
</comment>
<reference evidence="15 16" key="1">
    <citation type="journal article" date="2014" name="Am. J. Bot.">
        <title>Genome assembly and annotation for red clover (Trifolium pratense; Fabaceae).</title>
        <authorList>
            <person name="Istvanek J."/>
            <person name="Jaros M."/>
            <person name="Krenek A."/>
            <person name="Repkova J."/>
        </authorList>
    </citation>
    <scope>NUCLEOTIDE SEQUENCE [LARGE SCALE GENOMIC DNA]</scope>
    <source>
        <strain evidence="16">cv. Tatra</strain>
        <tissue evidence="15">Young leaves</tissue>
    </source>
</reference>